<feature type="domain" description="Glycosyltransferase 2-like" evidence="2">
    <location>
        <begin position="133"/>
        <end position="248"/>
    </location>
</feature>
<keyword evidence="3" id="KW-0328">Glycosyltransferase</keyword>
<sequence>MSLLQFIILISAVVFVLFWLDLYKRKKMNVLHFFVFFVGGAMIVAFALNQELLNQFWRFFGIARGADLLVYVSLILLFYFYIDILNKHTKDKFQLTRLISQGAINAWYSQNKDQITHRHTTDERDDFVFNIRVYNEEKAVGAVIDEIVDAGFRKLVLVNDGSSDNTLQVLQDKKKQYPDMLMIILDHTINRGGGAANQTGYNFIKKYGDELKIKWFVGFDSDGQMNVKDMETFMKHIHADQKLWSDAEHKKPDLYLWSRFLKGSKVDNMPELRKMILWIAKLVTRIFYGANISDPHNGYRVISLPTLRKFVITADGMHYANEVNEQIKRNHMRYIEIPVHIRYTEYSLKKWQKNSNSLKLAAEMIYKKLFFK</sequence>
<dbReference type="EC" id="2.4.1.83" evidence="3"/>
<dbReference type="Gene3D" id="3.90.550.10">
    <property type="entry name" value="Spore Coat Polysaccharide Biosynthesis Protein SpsA, Chain A"/>
    <property type="match status" value="1"/>
</dbReference>
<gene>
    <name evidence="3" type="ORF">ACD_80C00150G0001</name>
</gene>
<dbReference type="InterPro" id="IPR029044">
    <property type="entry name" value="Nucleotide-diphossugar_trans"/>
</dbReference>
<dbReference type="Pfam" id="PF00535">
    <property type="entry name" value="Glycos_transf_2"/>
    <property type="match status" value="1"/>
</dbReference>
<feature type="transmembrane region" description="Helical" evidence="1">
    <location>
        <begin position="6"/>
        <end position="23"/>
    </location>
</feature>
<feature type="transmembrane region" description="Helical" evidence="1">
    <location>
        <begin position="68"/>
        <end position="85"/>
    </location>
</feature>
<dbReference type="GO" id="GO:0006487">
    <property type="term" value="P:protein N-linked glycosylation"/>
    <property type="evidence" value="ECO:0007669"/>
    <property type="project" value="TreeGrafter"/>
</dbReference>
<dbReference type="InterPro" id="IPR019277">
    <property type="entry name" value="DUF2304"/>
</dbReference>
<dbReference type="PANTHER" id="PTHR10859:SF91">
    <property type="entry name" value="DOLICHYL-PHOSPHATE BETA-GLUCOSYLTRANSFERASE"/>
    <property type="match status" value="1"/>
</dbReference>
<dbReference type="InterPro" id="IPR001173">
    <property type="entry name" value="Glyco_trans_2-like"/>
</dbReference>
<dbReference type="CDD" id="cd04179">
    <property type="entry name" value="DPM_DPG-synthase_like"/>
    <property type="match status" value="1"/>
</dbReference>
<organism evidence="3">
    <name type="scientific">uncultured bacterium</name>
    <name type="common">gcode 4</name>
    <dbReference type="NCBI Taxonomy" id="1234023"/>
    <lineage>
        <taxon>Bacteria</taxon>
        <taxon>environmental samples</taxon>
    </lineage>
</organism>
<reference evidence="3" key="1">
    <citation type="journal article" date="2012" name="Science">
        <title>Fermentation, hydrogen, and sulfur metabolism in multiple uncultivated bacterial phyla.</title>
        <authorList>
            <person name="Wrighton K.C."/>
            <person name="Thomas B.C."/>
            <person name="Sharon I."/>
            <person name="Miller C.S."/>
            <person name="Castelle C.J."/>
            <person name="VerBerkmoes N.C."/>
            <person name="Wilkins M.J."/>
            <person name="Hettich R.L."/>
            <person name="Lipton M.S."/>
            <person name="Williams K.H."/>
            <person name="Long P.E."/>
            <person name="Banfield J.F."/>
        </authorList>
    </citation>
    <scope>NUCLEOTIDE SEQUENCE [LARGE SCALE GENOMIC DNA]</scope>
</reference>
<proteinExistence type="predicted"/>
<accession>K1YHF5</accession>
<keyword evidence="1" id="KW-0472">Membrane</keyword>
<evidence type="ECO:0000256" key="1">
    <source>
        <dbReference type="SAM" id="Phobius"/>
    </source>
</evidence>
<dbReference type="SUPFAM" id="SSF53448">
    <property type="entry name" value="Nucleotide-diphospho-sugar transferases"/>
    <property type="match status" value="1"/>
</dbReference>
<protein>
    <submittedName>
        <fullName evidence="3">Glycosyltransferase/dolichyl-phosphate mannose synthase</fullName>
        <ecNumber evidence="3">2.4.1.83</ecNumber>
    </submittedName>
</protein>
<evidence type="ECO:0000313" key="3">
    <source>
        <dbReference type="EMBL" id="EKD24809.1"/>
    </source>
</evidence>
<dbReference type="AlphaFoldDB" id="K1YHF5"/>
<keyword evidence="1" id="KW-0812">Transmembrane</keyword>
<keyword evidence="1" id="KW-1133">Transmembrane helix</keyword>
<keyword evidence="3" id="KW-0808">Transferase</keyword>
<dbReference type="EMBL" id="AMFJ01036157">
    <property type="protein sequence ID" value="EKD24809.1"/>
    <property type="molecule type" value="Genomic_DNA"/>
</dbReference>
<comment type="caution">
    <text evidence="3">The sequence shown here is derived from an EMBL/GenBank/DDBJ whole genome shotgun (WGS) entry which is preliminary data.</text>
</comment>
<dbReference type="PANTHER" id="PTHR10859">
    <property type="entry name" value="GLYCOSYL TRANSFERASE"/>
    <property type="match status" value="1"/>
</dbReference>
<feature type="transmembrane region" description="Helical" evidence="1">
    <location>
        <begin position="30"/>
        <end position="48"/>
    </location>
</feature>
<name>K1YHF5_9BACT</name>
<dbReference type="Pfam" id="PF10066">
    <property type="entry name" value="DUF2304"/>
    <property type="match status" value="1"/>
</dbReference>
<dbReference type="GO" id="GO:0004582">
    <property type="term" value="F:dolichyl-phosphate beta-D-mannosyltransferase activity"/>
    <property type="evidence" value="ECO:0007669"/>
    <property type="project" value="UniProtKB-EC"/>
</dbReference>
<evidence type="ECO:0000259" key="2">
    <source>
        <dbReference type="Pfam" id="PF00535"/>
    </source>
</evidence>